<evidence type="ECO:0000256" key="6">
    <source>
        <dbReference type="ARBA" id="ARBA00022833"/>
    </source>
</evidence>
<keyword evidence="4 12" id="KW-0812">Transmembrane</keyword>
<feature type="transmembrane region" description="Helical" evidence="12">
    <location>
        <begin position="56"/>
        <end position="78"/>
    </location>
</feature>
<evidence type="ECO:0000256" key="7">
    <source>
        <dbReference type="ARBA" id="ARBA00022989"/>
    </source>
</evidence>
<organism evidence="13 14">
    <name type="scientific">Porites lobata</name>
    <dbReference type="NCBI Taxonomy" id="104759"/>
    <lineage>
        <taxon>Eukaryota</taxon>
        <taxon>Metazoa</taxon>
        <taxon>Cnidaria</taxon>
        <taxon>Anthozoa</taxon>
        <taxon>Hexacorallia</taxon>
        <taxon>Scleractinia</taxon>
        <taxon>Fungiina</taxon>
        <taxon>Poritidae</taxon>
        <taxon>Porites</taxon>
    </lineage>
</organism>
<feature type="transmembrane region" description="Helical" evidence="12">
    <location>
        <begin position="192"/>
        <end position="213"/>
    </location>
</feature>
<feature type="region of interest" description="Disordered" evidence="11">
    <location>
        <begin position="1"/>
        <end position="26"/>
    </location>
</feature>
<dbReference type="Proteomes" id="UP001159405">
    <property type="component" value="Unassembled WGS sequence"/>
</dbReference>
<name>A0ABN8Q7C1_9CNID</name>
<evidence type="ECO:0000313" key="14">
    <source>
        <dbReference type="Proteomes" id="UP001159405"/>
    </source>
</evidence>
<comment type="caution">
    <text evidence="13">The sequence shown here is derived from an EMBL/GenBank/DDBJ whole genome shotgun (WGS) entry which is preliminary data.</text>
</comment>
<evidence type="ECO:0000256" key="4">
    <source>
        <dbReference type="ARBA" id="ARBA00022692"/>
    </source>
</evidence>
<keyword evidence="7 12" id="KW-1133">Transmembrane helix</keyword>
<dbReference type="SUPFAM" id="SSF161111">
    <property type="entry name" value="Cation efflux protein transmembrane domain-like"/>
    <property type="match status" value="1"/>
</dbReference>
<evidence type="ECO:0000256" key="8">
    <source>
        <dbReference type="ARBA" id="ARBA00023018"/>
    </source>
</evidence>
<dbReference type="PANTHER" id="PTHR31937">
    <property type="entry name" value="TRANSMEMBRANE PROTEIN 163"/>
    <property type="match status" value="1"/>
</dbReference>
<accession>A0ABN8Q7C1</accession>
<feature type="transmembrane region" description="Helical" evidence="12">
    <location>
        <begin position="159"/>
        <end position="180"/>
    </location>
</feature>
<evidence type="ECO:0008006" key="15">
    <source>
        <dbReference type="Google" id="ProtNLM"/>
    </source>
</evidence>
<evidence type="ECO:0000256" key="9">
    <source>
        <dbReference type="ARBA" id="ARBA00023136"/>
    </source>
</evidence>
<proteinExistence type="inferred from homology"/>
<keyword evidence="14" id="KW-1185">Reference proteome</keyword>
<comment type="subcellular location">
    <subcellularLocation>
        <location evidence="2">Cytoplasmic vesicle</location>
        <location evidence="2">Secretory vesicle</location>
        <location evidence="2">Synaptic vesicle membrane</location>
        <topology evidence="2">Multi-pass membrane protein</topology>
    </subcellularLocation>
    <subcellularLocation>
        <location evidence="1">Early endosome membrane</location>
    </subcellularLocation>
</comment>
<keyword evidence="10" id="KW-0968">Cytoplasmic vesicle</keyword>
<feature type="transmembrane region" description="Helical" evidence="12">
    <location>
        <begin position="127"/>
        <end position="147"/>
    </location>
</feature>
<feature type="compositionally biased region" description="Basic and acidic residues" evidence="11">
    <location>
        <begin position="1"/>
        <end position="11"/>
    </location>
</feature>
<keyword evidence="9 12" id="KW-0472">Membrane</keyword>
<dbReference type="PANTHER" id="PTHR31937:SF2">
    <property type="entry name" value="TRANSMEMBRANE PROTEIN 163"/>
    <property type="match status" value="1"/>
</dbReference>
<keyword evidence="8" id="KW-0770">Synapse</keyword>
<reference evidence="13 14" key="1">
    <citation type="submission" date="2022-05" db="EMBL/GenBank/DDBJ databases">
        <authorList>
            <consortium name="Genoscope - CEA"/>
            <person name="William W."/>
        </authorList>
    </citation>
    <scope>NUCLEOTIDE SEQUENCE [LARGE SCALE GENOMIC DNA]</scope>
</reference>
<keyword evidence="5" id="KW-0967">Endosome</keyword>
<evidence type="ECO:0000256" key="2">
    <source>
        <dbReference type="ARBA" id="ARBA00004644"/>
    </source>
</evidence>
<feature type="transmembrane region" description="Helical" evidence="12">
    <location>
        <begin position="225"/>
        <end position="246"/>
    </location>
</feature>
<evidence type="ECO:0000256" key="12">
    <source>
        <dbReference type="SAM" id="Phobius"/>
    </source>
</evidence>
<dbReference type="InterPro" id="IPR026765">
    <property type="entry name" value="Tmem163"/>
</dbReference>
<gene>
    <name evidence="13" type="ORF">PLOB_00001647</name>
</gene>
<evidence type="ECO:0000313" key="13">
    <source>
        <dbReference type="EMBL" id="CAH3156079.1"/>
    </source>
</evidence>
<evidence type="ECO:0000256" key="3">
    <source>
        <dbReference type="ARBA" id="ARBA00008731"/>
    </source>
</evidence>
<comment type="similarity">
    <text evidence="3">Belongs to the TMEM163 family.</text>
</comment>
<evidence type="ECO:0000256" key="11">
    <source>
        <dbReference type="SAM" id="MobiDB-lite"/>
    </source>
</evidence>
<evidence type="ECO:0000256" key="1">
    <source>
        <dbReference type="ARBA" id="ARBA00004146"/>
    </source>
</evidence>
<evidence type="ECO:0000256" key="10">
    <source>
        <dbReference type="ARBA" id="ARBA00023329"/>
    </source>
</evidence>
<feature type="transmembrane region" description="Helical" evidence="12">
    <location>
        <begin position="84"/>
        <end position="106"/>
    </location>
</feature>
<evidence type="ECO:0000256" key="5">
    <source>
        <dbReference type="ARBA" id="ARBA00022753"/>
    </source>
</evidence>
<dbReference type="InterPro" id="IPR027469">
    <property type="entry name" value="Cation_efflux_TMD_sf"/>
</dbReference>
<sequence>MDEKNAEKEKIILPSESEDEDSKEVREPCASSYLVEERKSSKKSLPQKFRKRWTQAALSLAIISLIAVIALSLASFISSKQTESSAVFAAGFDAFFAAVNVVAVCWRFRDELNGDVGSSRESKATSVIAVTFILGGVATVGISLHHLKIKDHPTKTGEMIILLITGFVIYTVLCIFQCRIASAMQSQSMRALSVDSGLGAAMSAGLLGSSWIYRQHANLWYLDHAVATVLGVVSSVYGIYLAIEIIQVKIHSAKSISFKREGLSSDQNN</sequence>
<keyword evidence="6" id="KW-0862">Zinc</keyword>
<dbReference type="Gene3D" id="1.20.1510.10">
    <property type="entry name" value="Cation efflux protein transmembrane domain"/>
    <property type="match status" value="1"/>
</dbReference>
<protein>
    <recommendedName>
        <fullName evidence="15">Transmembrane protein 163</fullName>
    </recommendedName>
</protein>
<dbReference type="EMBL" id="CALNXK010000103">
    <property type="protein sequence ID" value="CAH3156079.1"/>
    <property type="molecule type" value="Genomic_DNA"/>
</dbReference>